<dbReference type="FunFam" id="3.10.120.10:FF:000007">
    <property type="entry name" value="Sulfite oxidase, mitochondrial"/>
    <property type="match status" value="1"/>
</dbReference>
<dbReference type="GO" id="GO:0016020">
    <property type="term" value="C:membrane"/>
    <property type="evidence" value="ECO:0007669"/>
    <property type="project" value="TreeGrafter"/>
</dbReference>
<dbReference type="PROSITE" id="PS50255">
    <property type="entry name" value="CYTOCHROME_B5_2"/>
    <property type="match status" value="1"/>
</dbReference>
<dbReference type="AlphaFoldDB" id="A0AAN7TW33"/>
<comment type="cofactor">
    <cofactor evidence="1">
        <name>Fe cation</name>
        <dbReference type="ChEBI" id="CHEBI:24875"/>
    </cofactor>
</comment>
<evidence type="ECO:0000256" key="8">
    <source>
        <dbReference type="ARBA" id="ARBA00023004"/>
    </source>
</evidence>
<protein>
    <recommendedName>
        <fullName evidence="13">Cytochrome b5 heme-binding domain-containing protein</fullName>
    </recommendedName>
</protein>
<keyword evidence="7" id="KW-0813">Transport</keyword>
<dbReference type="EMBL" id="JAVFKY010000005">
    <property type="protein sequence ID" value="KAK5576010.1"/>
    <property type="molecule type" value="Genomic_DNA"/>
</dbReference>
<keyword evidence="3" id="KW-0444">Lipid biosynthesis</keyword>
<keyword evidence="10" id="KW-0275">Fatty acid biosynthesis</keyword>
<keyword evidence="15" id="KW-1185">Reference proteome</keyword>
<keyword evidence="12" id="KW-1133">Transmembrane helix</keyword>
<evidence type="ECO:0000256" key="2">
    <source>
        <dbReference type="ARBA" id="ARBA00009295"/>
    </source>
</evidence>
<keyword evidence="9" id="KW-0443">Lipid metabolism</keyword>
<dbReference type="InterPro" id="IPR036400">
    <property type="entry name" value="Cyt_B5-like_heme/steroid_sf"/>
</dbReference>
<organism evidence="14 15">
    <name type="scientific">Dictyostelium firmibasis</name>
    <dbReference type="NCBI Taxonomy" id="79012"/>
    <lineage>
        <taxon>Eukaryota</taxon>
        <taxon>Amoebozoa</taxon>
        <taxon>Evosea</taxon>
        <taxon>Eumycetozoa</taxon>
        <taxon>Dictyostelia</taxon>
        <taxon>Dictyosteliales</taxon>
        <taxon>Dictyosteliaceae</taxon>
        <taxon>Dictyostelium</taxon>
    </lineage>
</organism>
<keyword evidence="12" id="KW-0812">Transmembrane</keyword>
<dbReference type="PANTHER" id="PTHR19359">
    <property type="entry name" value="CYTOCHROME B5"/>
    <property type="match status" value="1"/>
</dbReference>
<dbReference type="Gene3D" id="3.10.120.10">
    <property type="entry name" value="Cytochrome b5-like heme/steroid binding domain"/>
    <property type="match status" value="1"/>
</dbReference>
<evidence type="ECO:0000256" key="10">
    <source>
        <dbReference type="ARBA" id="ARBA00023160"/>
    </source>
</evidence>
<dbReference type="Proteomes" id="UP001344447">
    <property type="component" value="Unassembled WGS sequence"/>
</dbReference>
<dbReference type="Pfam" id="PF00173">
    <property type="entry name" value="Cyt-b5"/>
    <property type="match status" value="1"/>
</dbReference>
<evidence type="ECO:0000256" key="5">
    <source>
        <dbReference type="ARBA" id="ARBA00022723"/>
    </source>
</evidence>
<evidence type="ECO:0000256" key="11">
    <source>
        <dbReference type="ARBA" id="ARBA00038168"/>
    </source>
</evidence>
<feature type="domain" description="Cytochrome b5 heme-binding" evidence="13">
    <location>
        <begin position="52"/>
        <end position="127"/>
    </location>
</feature>
<proteinExistence type="inferred from homology"/>
<accession>A0AAN7TW33</accession>
<evidence type="ECO:0000256" key="12">
    <source>
        <dbReference type="SAM" id="Phobius"/>
    </source>
</evidence>
<keyword evidence="7" id="KW-0249">Electron transport</keyword>
<comment type="similarity">
    <text evidence="2">Belongs to the fatty acid desaturase type 1 family.</text>
</comment>
<evidence type="ECO:0000313" key="15">
    <source>
        <dbReference type="Proteomes" id="UP001344447"/>
    </source>
</evidence>
<evidence type="ECO:0000256" key="3">
    <source>
        <dbReference type="ARBA" id="ARBA00022516"/>
    </source>
</evidence>
<evidence type="ECO:0000313" key="14">
    <source>
        <dbReference type="EMBL" id="KAK5576010.1"/>
    </source>
</evidence>
<evidence type="ECO:0000256" key="9">
    <source>
        <dbReference type="ARBA" id="ARBA00023098"/>
    </source>
</evidence>
<comment type="similarity">
    <text evidence="11">Belongs to the cytochrome b5 family.</text>
</comment>
<comment type="caution">
    <text evidence="14">The sequence shown here is derived from an EMBL/GenBank/DDBJ whole genome shotgun (WGS) entry which is preliminary data.</text>
</comment>
<feature type="transmembrane region" description="Helical" evidence="12">
    <location>
        <begin position="6"/>
        <end position="24"/>
    </location>
</feature>
<dbReference type="SMART" id="SM01117">
    <property type="entry name" value="Cyt-b5"/>
    <property type="match status" value="1"/>
</dbReference>
<keyword evidence="4" id="KW-0349">Heme</keyword>
<evidence type="ECO:0000256" key="7">
    <source>
        <dbReference type="ARBA" id="ARBA00022982"/>
    </source>
</evidence>
<sequence>MDTNTLLYIVVFVAIAYAIKTYILPEPVKPVKKPTVVKAPKRQHKKSTDGSPVYYTAEEVSVHDKEDDLWLIIDKKVYDVTDYVDKHMGGLAIMRNAGKDSTEGFNGEQHPIKVRQVLEEYYIGELKQ</sequence>
<dbReference type="PANTHER" id="PTHR19359:SF149">
    <property type="entry name" value="CYTOCHROME B5 HEME-BINDING DOMAIN-CONTAINING PROTEIN"/>
    <property type="match status" value="1"/>
</dbReference>
<gene>
    <name evidence="14" type="ORF">RB653_007147</name>
</gene>
<keyword evidence="6" id="KW-0276">Fatty acid metabolism</keyword>
<evidence type="ECO:0000259" key="13">
    <source>
        <dbReference type="PROSITE" id="PS50255"/>
    </source>
</evidence>
<keyword evidence="5" id="KW-0479">Metal-binding</keyword>
<evidence type="ECO:0000256" key="6">
    <source>
        <dbReference type="ARBA" id="ARBA00022832"/>
    </source>
</evidence>
<dbReference type="InterPro" id="IPR001199">
    <property type="entry name" value="Cyt_B5-like_heme/steroid-bd"/>
</dbReference>
<dbReference type="GO" id="GO:0020037">
    <property type="term" value="F:heme binding"/>
    <property type="evidence" value="ECO:0007669"/>
    <property type="project" value="TreeGrafter"/>
</dbReference>
<keyword evidence="8" id="KW-0408">Iron</keyword>
<keyword evidence="12" id="KW-0472">Membrane</keyword>
<dbReference type="GO" id="GO:0046872">
    <property type="term" value="F:metal ion binding"/>
    <property type="evidence" value="ECO:0007669"/>
    <property type="project" value="UniProtKB-KW"/>
</dbReference>
<dbReference type="SUPFAM" id="SSF55856">
    <property type="entry name" value="Cytochrome b5-like heme/steroid binding domain"/>
    <property type="match status" value="1"/>
</dbReference>
<reference evidence="14 15" key="1">
    <citation type="submission" date="2023-11" db="EMBL/GenBank/DDBJ databases">
        <title>Dfirmibasis_genome.</title>
        <authorList>
            <person name="Edelbroek B."/>
            <person name="Kjellin J."/>
            <person name="Jerlstrom-Hultqvist J."/>
            <person name="Soderbom F."/>
        </authorList>
    </citation>
    <scope>NUCLEOTIDE SEQUENCE [LARGE SCALE GENOMIC DNA]</scope>
    <source>
        <strain evidence="14 15">TNS-C-14</strain>
    </source>
</reference>
<evidence type="ECO:0000256" key="1">
    <source>
        <dbReference type="ARBA" id="ARBA00001962"/>
    </source>
</evidence>
<dbReference type="GO" id="GO:0006633">
    <property type="term" value="P:fatty acid biosynthetic process"/>
    <property type="evidence" value="ECO:0007669"/>
    <property type="project" value="UniProtKB-KW"/>
</dbReference>
<name>A0AAN7TW33_9MYCE</name>
<dbReference type="InterPro" id="IPR050668">
    <property type="entry name" value="Cytochrome_b5"/>
</dbReference>
<evidence type="ECO:0000256" key="4">
    <source>
        <dbReference type="ARBA" id="ARBA00022617"/>
    </source>
</evidence>